<accession>A0A1I3NMD9</accession>
<keyword evidence="5 7" id="KW-1133">Transmembrane helix</keyword>
<evidence type="ECO:0000256" key="7">
    <source>
        <dbReference type="SAM" id="Phobius"/>
    </source>
</evidence>
<keyword evidence="10" id="KW-1185">Reference proteome</keyword>
<organism evidence="9 10">
    <name type="scientific">Thermoflavimicrobium dichotomicum</name>
    <dbReference type="NCBI Taxonomy" id="46223"/>
    <lineage>
        <taxon>Bacteria</taxon>
        <taxon>Bacillati</taxon>
        <taxon>Bacillota</taxon>
        <taxon>Bacilli</taxon>
        <taxon>Bacillales</taxon>
        <taxon>Thermoactinomycetaceae</taxon>
        <taxon>Thermoflavimicrobium</taxon>
    </lineage>
</organism>
<evidence type="ECO:0000256" key="4">
    <source>
        <dbReference type="ARBA" id="ARBA00022692"/>
    </source>
</evidence>
<evidence type="ECO:0000256" key="6">
    <source>
        <dbReference type="ARBA" id="ARBA00023136"/>
    </source>
</evidence>
<feature type="transmembrane region" description="Helical" evidence="7">
    <location>
        <begin position="96"/>
        <end position="115"/>
    </location>
</feature>
<feature type="transmembrane region" description="Helical" evidence="7">
    <location>
        <begin position="222"/>
        <end position="241"/>
    </location>
</feature>
<dbReference type="PROSITE" id="PS50850">
    <property type="entry name" value="MFS"/>
    <property type="match status" value="1"/>
</dbReference>
<dbReference type="AlphaFoldDB" id="A0A1I3NMD9"/>
<dbReference type="PANTHER" id="PTHR23513">
    <property type="entry name" value="INTEGRAL MEMBRANE EFFLUX PROTEIN-RELATED"/>
    <property type="match status" value="1"/>
</dbReference>
<evidence type="ECO:0000256" key="2">
    <source>
        <dbReference type="ARBA" id="ARBA00022448"/>
    </source>
</evidence>
<proteinExistence type="predicted"/>
<dbReference type="RefSeq" id="WP_093228985.1">
    <property type="nucleotide sequence ID" value="NZ_FORR01000004.1"/>
</dbReference>
<dbReference type="OrthoDB" id="2351575at2"/>
<dbReference type="InterPro" id="IPR020846">
    <property type="entry name" value="MFS_dom"/>
</dbReference>
<feature type="transmembrane region" description="Helical" evidence="7">
    <location>
        <begin position="39"/>
        <end position="60"/>
    </location>
</feature>
<evidence type="ECO:0000256" key="3">
    <source>
        <dbReference type="ARBA" id="ARBA00022475"/>
    </source>
</evidence>
<evidence type="ECO:0000259" key="8">
    <source>
        <dbReference type="PROSITE" id="PS50850"/>
    </source>
</evidence>
<sequence length="405" mass="44984">MRKKHSFSYLWTGQSLANLGDAFYTLALVTIIYQSTHSTFLAALLPIIRTVFTSISGLLAPLILDRFSLKHILIISQFGQTIFLLGLVWLSTYPVTLFLTWIWFFIAILAFLDGWTKPARNSLIPRLVEKTKLVKANSFISTTDNILLLAGWSLGGMAVAAFGARQILWGTLSLFVISTLSLLFIMDPEEKEHMQKENNNHLATLKEGWSIILSHPVLSRMAIGYTIMGLSFGVWSGAILLTFVNKALHQNEAWWGFINSSYFAGTIMGGIVTYALSKWIEKHLVSTIIAGSIVFSVFTFVFAGISVPILSLILVFLTGPPFEALLNASRTIIQTSTSPAQLPKVNAAYFTLDYVSFGLSTLLMGTLADLMEIRMVYVIAALLSAMPALLLIPVRKYEYKTFDQI</sequence>
<dbReference type="Proteomes" id="UP000199545">
    <property type="component" value="Unassembled WGS sequence"/>
</dbReference>
<protein>
    <submittedName>
        <fullName evidence="9">Predicted arabinose efflux permease, MFS family</fullName>
    </submittedName>
</protein>
<feature type="transmembrane region" description="Helical" evidence="7">
    <location>
        <begin position="375"/>
        <end position="394"/>
    </location>
</feature>
<reference evidence="9 10" key="1">
    <citation type="submission" date="2016-10" db="EMBL/GenBank/DDBJ databases">
        <authorList>
            <person name="de Groot N.N."/>
        </authorList>
    </citation>
    <scope>NUCLEOTIDE SEQUENCE [LARGE SCALE GENOMIC DNA]</scope>
    <source>
        <strain evidence="9 10">DSM 44778</strain>
    </source>
</reference>
<comment type="subcellular location">
    <subcellularLocation>
        <location evidence="1">Cell membrane</location>
        <topology evidence="1">Multi-pass membrane protein</topology>
    </subcellularLocation>
</comment>
<gene>
    <name evidence="9" type="ORF">SAMN05421852_104204</name>
</gene>
<dbReference type="STRING" id="46223.SAMN05421852_104204"/>
<feature type="transmembrane region" description="Helical" evidence="7">
    <location>
        <begin position="136"/>
        <end position="161"/>
    </location>
</feature>
<dbReference type="PANTHER" id="PTHR23513:SF19">
    <property type="entry name" value="MAJOR FACILITATOR SUPERFAMILY (MFS) PROFILE DOMAIN-CONTAINING PROTEIN"/>
    <property type="match status" value="1"/>
</dbReference>
<evidence type="ECO:0000313" key="10">
    <source>
        <dbReference type="Proteomes" id="UP000199545"/>
    </source>
</evidence>
<dbReference type="InterPro" id="IPR011701">
    <property type="entry name" value="MFS"/>
</dbReference>
<evidence type="ECO:0000256" key="5">
    <source>
        <dbReference type="ARBA" id="ARBA00022989"/>
    </source>
</evidence>
<keyword evidence="3" id="KW-1003">Cell membrane</keyword>
<name>A0A1I3NMD9_9BACL</name>
<feature type="transmembrane region" description="Helical" evidence="7">
    <location>
        <begin position="347"/>
        <end position="368"/>
    </location>
</feature>
<dbReference type="EMBL" id="FORR01000004">
    <property type="protein sequence ID" value="SFJ10464.1"/>
    <property type="molecule type" value="Genomic_DNA"/>
</dbReference>
<dbReference type="InterPro" id="IPR036259">
    <property type="entry name" value="MFS_trans_sf"/>
</dbReference>
<dbReference type="Pfam" id="PF07690">
    <property type="entry name" value="MFS_1"/>
    <property type="match status" value="1"/>
</dbReference>
<evidence type="ECO:0000256" key="1">
    <source>
        <dbReference type="ARBA" id="ARBA00004651"/>
    </source>
</evidence>
<feature type="transmembrane region" description="Helical" evidence="7">
    <location>
        <begin position="288"/>
        <end position="317"/>
    </location>
</feature>
<dbReference type="SUPFAM" id="SSF103473">
    <property type="entry name" value="MFS general substrate transporter"/>
    <property type="match status" value="1"/>
</dbReference>
<dbReference type="CDD" id="cd06173">
    <property type="entry name" value="MFS_MefA_like"/>
    <property type="match status" value="1"/>
</dbReference>
<feature type="transmembrane region" description="Helical" evidence="7">
    <location>
        <begin position="253"/>
        <end position="276"/>
    </location>
</feature>
<evidence type="ECO:0000313" key="9">
    <source>
        <dbReference type="EMBL" id="SFJ10464.1"/>
    </source>
</evidence>
<dbReference type="Gene3D" id="1.20.1250.20">
    <property type="entry name" value="MFS general substrate transporter like domains"/>
    <property type="match status" value="1"/>
</dbReference>
<keyword evidence="2" id="KW-0813">Transport</keyword>
<keyword evidence="6 7" id="KW-0472">Membrane</keyword>
<feature type="transmembrane region" description="Helical" evidence="7">
    <location>
        <begin position="167"/>
        <end position="186"/>
    </location>
</feature>
<keyword evidence="4 7" id="KW-0812">Transmembrane</keyword>
<dbReference type="GO" id="GO:0005886">
    <property type="term" value="C:plasma membrane"/>
    <property type="evidence" value="ECO:0007669"/>
    <property type="project" value="UniProtKB-SubCell"/>
</dbReference>
<feature type="domain" description="Major facilitator superfamily (MFS) profile" evidence="8">
    <location>
        <begin position="217"/>
        <end position="405"/>
    </location>
</feature>
<feature type="transmembrane region" description="Helical" evidence="7">
    <location>
        <begin position="72"/>
        <end position="90"/>
    </location>
</feature>
<dbReference type="GO" id="GO:0022857">
    <property type="term" value="F:transmembrane transporter activity"/>
    <property type="evidence" value="ECO:0007669"/>
    <property type="project" value="InterPro"/>
</dbReference>
<feature type="transmembrane region" description="Helical" evidence="7">
    <location>
        <begin position="7"/>
        <end position="33"/>
    </location>
</feature>